<proteinExistence type="predicted"/>
<sequence length="107" mass="11767">MARLLMTYIIGTHCLIKCHDDRTINVVARVNKTIAKQYMSPTGSTIAQIISPHRRKNATPPGAHESTGTIFELAQDIIGTSVLTKCIEDWTINVASNGQKAITKTHH</sequence>
<evidence type="ECO:0000313" key="2">
    <source>
        <dbReference type="Proteomes" id="UP000828390"/>
    </source>
</evidence>
<evidence type="ECO:0000313" key="1">
    <source>
        <dbReference type="EMBL" id="KAH3702247.1"/>
    </source>
</evidence>
<protein>
    <submittedName>
        <fullName evidence="1">Uncharacterized protein</fullName>
    </submittedName>
</protein>
<dbReference type="Proteomes" id="UP000828390">
    <property type="component" value="Unassembled WGS sequence"/>
</dbReference>
<keyword evidence="2" id="KW-1185">Reference proteome</keyword>
<organism evidence="1 2">
    <name type="scientific">Dreissena polymorpha</name>
    <name type="common">Zebra mussel</name>
    <name type="synonym">Mytilus polymorpha</name>
    <dbReference type="NCBI Taxonomy" id="45954"/>
    <lineage>
        <taxon>Eukaryota</taxon>
        <taxon>Metazoa</taxon>
        <taxon>Spiralia</taxon>
        <taxon>Lophotrochozoa</taxon>
        <taxon>Mollusca</taxon>
        <taxon>Bivalvia</taxon>
        <taxon>Autobranchia</taxon>
        <taxon>Heteroconchia</taxon>
        <taxon>Euheterodonta</taxon>
        <taxon>Imparidentia</taxon>
        <taxon>Neoheterodontei</taxon>
        <taxon>Myida</taxon>
        <taxon>Dreissenoidea</taxon>
        <taxon>Dreissenidae</taxon>
        <taxon>Dreissena</taxon>
    </lineage>
</organism>
<gene>
    <name evidence="1" type="ORF">DPMN_077255</name>
</gene>
<comment type="caution">
    <text evidence="1">The sequence shown here is derived from an EMBL/GenBank/DDBJ whole genome shotgun (WGS) entry which is preliminary data.</text>
</comment>
<accession>A0A9D3YK59</accession>
<dbReference type="AlphaFoldDB" id="A0A9D3YK59"/>
<reference evidence="1" key="2">
    <citation type="submission" date="2020-11" db="EMBL/GenBank/DDBJ databases">
        <authorList>
            <person name="McCartney M.A."/>
            <person name="Auch B."/>
            <person name="Kono T."/>
            <person name="Mallez S."/>
            <person name="Becker A."/>
            <person name="Gohl D.M."/>
            <person name="Silverstein K.A.T."/>
            <person name="Koren S."/>
            <person name="Bechman K.B."/>
            <person name="Herman A."/>
            <person name="Abrahante J.E."/>
            <person name="Garbe J."/>
        </authorList>
    </citation>
    <scope>NUCLEOTIDE SEQUENCE</scope>
    <source>
        <strain evidence="1">Duluth1</strain>
        <tissue evidence="1">Whole animal</tissue>
    </source>
</reference>
<reference evidence="1" key="1">
    <citation type="journal article" date="2019" name="bioRxiv">
        <title>The Genome of the Zebra Mussel, Dreissena polymorpha: A Resource for Invasive Species Research.</title>
        <authorList>
            <person name="McCartney M.A."/>
            <person name="Auch B."/>
            <person name="Kono T."/>
            <person name="Mallez S."/>
            <person name="Zhang Y."/>
            <person name="Obille A."/>
            <person name="Becker A."/>
            <person name="Abrahante J.E."/>
            <person name="Garbe J."/>
            <person name="Badalamenti J.P."/>
            <person name="Herman A."/>
            <person name="Mangelson H."/>
            <person name="Liachko I."/>
            <person name="Sullivan S."/>
            <person name="Sone E.D."/>
            <person name="Koren S."/>
            <person name="Silverstein K.A.T."/>
            <person name="Beckman K.B."/>
            <person name="Gohl D.M."/>
        </authorList>
    </citation>
    <scope>NUCLEOTIDE SEQUENCE</scope>
    <source>
        <strain evidence="1">Duluth1</strain>
        <tissue evidence="1">Whole animal</tissue>
    </source>
</reference>
<name>A0A9D3YK59_DREPO</name>
<dbReference type="EMBL" id="JAIWYP010000015">
    <property type="protein sequence ID" value="KAH3702247.1"/>
    <property type="molecule type" value="Genomic_DNA"/>
</dbReference>